<keyword evidence="3" id="KW-1185">Reference proteome</keyword>
<proteinExistence type="predicted"/>
<evidence type="ECO:0000313" key="2">
    <source>
        <dbReference type="EMBL" id="KAF1912573.1"/>
    </source>
</evidence>
<gene>
    <name evidence="2" type="ORF">BDU57DRAFT_370672</name>
</gene>
<dbReference type="OrthoDB" id="3791893at2759"/>
<dbReference type="AlphaFoldDB" id="A0A6A5QB06"/>
<sequence>MATTSHPTQSVRPTKYFERSFLDERDSSLAKTIPDSHIDGSSDFSMRNVPANTRHNFAQPSFAHAPPHHQSPISQYQGPSRTNAQHAPPKQAQVNAPKNAVTDILPYCTTEPPLRQEQVIALSDIVGSVRELVILAVGAAAGDGACADKMEAAVGAQTTGCIVEFFAGEWEVE</sequence>
<reference evidence="2" key="1">
    <citation type="journal article" date="2020" name="Stud. Mycol.">
        <title>101 Dothideomycetes genomes: a test case for predicting lifestyles and emergence of pathogens.</title>
        <authorList>
            <person name="Haridas S."/>
            <person name="Albert R."/>
            <person name="Binder M."/>
            <person name="Bloem J."/>
            <person name="Labutti K."/>
            <person name="Salamov A."/>
            <person name="Andreopoulos B."/>
            <person name="Baker S."/>
            <person name="Barry K."/>
            <person name="Bills G."/>
            <person name="Bluhm B."/>
            <person name="Cannon C."/>
            <person name="Castanera R."/>
            <person name="Culley D."/>
            <person name="Daum C."/>
            <person name="Ezra D."/>
            <person name="Gonzalez J."/>
            <person name="Henrissat B."/>
            <person name="Kuo A."/>
            <person name="Liang C."/>
            <person name="Lipzen A."/>
            <person name="Lutzoni F."/>
            <person name="Magnuson J."/>
            <person name="Mondo S."/>
            <person name="Nolan M."/>
            <person name="Ohm R."/>
            <person name="Pangilinan J."/>
            <person name="Park H.-J."/>
            <person name="Ramirez L."/>
            <person name="Alfaro M."/>
            <person name="Sun H."/>
            <person name="Tritt A."/>
            <person name="Yoshinaga Y."/>
            <person name="Zwiers L.-H."/>
            <person name="Turgeon B."/>
            <person name="Goodwin S."/>
            <person name="Spatafora J."/>
            <person name="Crous P."/>
            <person name="Grigoriev I."/>
        </authorList>
    </citation>
    <scope>NUCLEOTIDE SEQUENCE</scope>
    <source>
        <strain evidence="2">HMLAC05119</strain>
    </source>
</reference>
<organism evidence="2 3">
    <name type="scientific">Ampelomyces quisqualis</name>
    <name type="common">Powdery mildew agent</name>
    <dbReference type="NCBI Taxonomy" id="50730"/>
    <lineage>
        <taxon>Eukaryota</taxon>
        <taxon>Fungi</taxon>
        <taxon>Dikarya</taxon>
        <taxon>Ascomycota</taxon>
        <taxon>Pezizomycotina</taxon>
        <taxon>Dothideomycetes</taxon>
        <taxon>Pleosporomycetidae</taxon>
        <taxon>Pleosporales</taxon>
        <taxon>Pleosporineae</taxon>
        <taxon>Phaeosphaeriaceae</taxon>
        <taxon>Ampelomyces</taxon>
    </lineage>
</organism>
<evidence type="ECO:0000313" key="3">
    <source>
        <dbReference type="Proteomes" id="UP000800096"/>
    </source>
</evidence>
<accession>A0A6A5QB06</accession>
<feature type="compositionally biased region" description="Polar residues" evidence="1">
    <location>
        <begin position="71"/>
        <end position="85"/>
    </location>
</feature>
<dbReference type="Proteomes" id="UP000800096">
    <property type="component" value="Unassembled WGS sequence"/>
</dbReference>
<feature type="region of interest" description="Disordered" evidence="1">
    <location>
        <begin position="57"/>
        <end position="96"/>
    </location>
</feature>
<name>A0A6A5QB06_AMPQU</name>
<evidence type="ECO:0000256" key="1">
    <source>
        <dbReference type="SAM" id="MobiDB-lite"/>
    </source>
</evidence>
<dbReference type="EMBL" id="ML979140">
    <property type="protein sequence ID" value="KAF1912573.1"/>
    <property type="molecule type" value="Genomic_DNA"/>
</dbReference>
<protein>
    <submittedName>
        <fullName evidence="2">Uncharacterized protein</fullName>
    </submittedName>
</protein>